<dbReference type="InterPro" id="IPR051449">
    <property type="entry name" value="ABC-2_transporter_component"/>
</dbReference>
<evidence type="ECO:0000256" key="2">
    <source>
        <dbReference type="ARBA" id="ARBA00022475"/>
    </source>
</evidence>
<gene>
    <name evidence="8" type="ORF">IO99_16945</name>
</gene>
<keyword evidence="2" id="KW-1003">Cell membrane</keyword>
<dbReference type="PANTHER" id="PTHR30294">
    <property type="entry name" value="MEMBRANE COMPONENT OF ABC TRANSPORTER YHHJ-RELATED"/>
    <property type="match status" value="1"/>
</dbReference>
<comment type="caution">
    <text evidence="8">The sequence shown here is derived from an EMBL/GenBank/DDBJ whole genome shotgun (WGS) entry which is preliminary data.</text>
</comment>
<protein>
    <recommendedName>
        <fullName evidence="7">ABC-2 type transporter transmembrane domain-containing protein</fullName>
    </recommendedName>
</protein>
<feature type="transmembrane region" description="Helical" evidence="6">
    <location>
        <begin position="232"/>
        <end position="255"/>
    </location>
</feature>
<feature type="transmembrane region" description="Helical" evidence="6">
    <location>
        <begin position="191"/>
        <end position="211"/>
    </location>
</feature>
<dbReference type="GO" id="GO:0005886">
    <property type="term" value="C:plasma membrane"/>
    <property type="evidence" value="ECO:0007669"/>
    <property type="project" value="UniProtKB-SubCell"/>
</dbReference>
<dbReference type="EMBL" id="JPMD01000047">
    <property type="protein sequence ID" value="KEZ85038.1"/>
    <property type="molecule type" value="Genomic_DNA"/>
</dbReference>
<accession>A0A084J7V4</accession>
<evidence type="ECO:0000256" key="4">
    <source>
        <dbReference type="ARBA" id="ARBA00022989"/>
    </source>
</evidence>
<sequence length="386" mass="43573">MQVFKQYFRIVKKSALSSLLLYMAIFIFMTIIFSNVGNSTDSTSFETEKCKVAILNNDNSPLSNNLEAYIEENSKLVKIKTTDEGIRDALFFREAEIIITIPKGFEDSFLKDNSYTLETQSIPNSSSSIFIKSMINNYLNTTKVYIDNTKNLDFEKISDLVNKDLSIDTEVTLAKDNKEDTKSSVTYYFNYLAYPMLCMLILGISIVSNIFNSPDLKRRNLCSPINSYNFNMQIFLGDMVLALSTWTIFMALAIVMYPKDMFSFSGVLHGINSLIFTITCLCLSFLISNISTKNSIGPISNLVSLGCCFLGGAFVPQQLLSETVKSTAIFNPVYWFINVNDKLNALSTFNMDTLTPLLFEMLIMLAFSVAFLGVGLVIMKQRRTKY</sequence>
<dbReference type="PANTHER" id="PTHR30294:SF29">
    <property type="entry name" value="MULTIDRUG ABC TRANSPORTER PERMEASE YBHS-RELATED"/>
    <property type="match status" value="1"/>
</dbReference>
<dbReference type="Gene3D" id="3.40.1710.10">
    <property type="entry name" value="abc type-2 transporter like domain"/>
    <property type="match status" value="1"/>
</dbReference>
<comment type="subcellular location">
    <subcellularLocation>
        <location evidence="1">Cell membrane</location>
        <topology evidence="1">Multi-pass membrane protein</topology>
    </subcellularLocation>
</comment>
<name>A0A084J7V4_9CLOT</name>
<feature type="domain" description="ABC-2 type transporter transmembrane" evidence="7">
    <location>
        <begin position="16"/>
        <end position="376"/>
    </location>
</feature>
<keyword evidence="5 6" id="KW-0472">Membrane</keyword>
<dbReference type="Pfam" id="PF12698">
    <property type="entry name" value="ABC2_membrane_3"/>
    <property type="match status" value="1"/>
</dbReference>
<keyword evidence="3 6" id="KW-0812">Transmembrane</keyword>
<dbReference type="GO" id="GO:0140359">
    <property type="term" value="F:ABC-type transporter activity"/>
    <property type="evidence" value="ECO:0007669"/>
    <property type="project" value="InterPro"/>
</dbReference>
<dbReference type="eggNOG" id="COG0842">
    <property type="taxonomic scope" value="Bacteria"/>
</dbReference>
<feature type="transmembrane region" description="Helical" evidence="6">
    <location>
        <begin position="267"/>
        <end position="287"/>
    </location>
</feature>
<evidence type="ECO:0000256" key="1">
    <source>
        <dbReference type="ARBA" id="ARBA00004651"/>
    </source>
</evidence>
<dbReference type="Proteomes" id="UP000028542">
    <property type="component" value="Unassembled WGS sequence"/>
</dbReference>
<proteinExistence type="predicted"/>
<feature type="transmembrane region" description="Helical" evidence="6">
    <location>
        <begin position="357"/>
        <end position="379"/>
    </location>
</feature>
<keyword evidence="4 6" id="KW-1133">Transmembrane helix</keyword>
<feature type="transmembrane region" description="Helical" evidence="6">
    <location>
        <begin position="20"/>
        <end position="37"/>
    </location>
</feature>
<evidence type="ECO:0000256" key="6">
    <source>
        <dbReference type="SAM" id="Phobius"/>
    </source>
</evidence>
<feature type="transmembrane region" description="Helical" evidence="6">
    <location>
        <begin position="299"/>
        <end position="316"/>
    </location>
</feature>
<evidence type="ECO:0000256" key="3">
    <source>
        <dbReference type="ARBA" id="ARBA00022692"/>
    </source>
</evidence>
<evidence type="ECO:0000256" key="5">
    <source>
        <dbReference type="ARBA" id="ARBA00023136"/>
    </source>
</evidence>
<dbReference type="InterPro" id="IPR013525">
    <property type="entry name" value="ABC2_TM"/>
</dbReference>
<dbReference type="STRING" id="318464.IO99_16945"/>
<evidence type="ECO:0000259" key="7">
    <source>
        <dbReference type="Pfam" id="PF12698"/>
    </source>
</evidence>
<evidence type="ECO:0000313" key="8">
    <source>
        <dbReference type="EMBL" id="KEZ85038.1"/>
    </source>
</evidence>
<dbReference type="AlphaFoldDB" id="A0A084J7V4"/>
<reference evidence="8 9" key="1">
    <citation type="submission" date="2014-07" db="EMBL/GenBank/DDBJ databases">
        <title>Draft genome of Clostridium sulfidigenes 113A isolated from sediments associated with methane hydrate from Krishna Godavari basin.</title>
        <authorList>
            <person name="Honkalas V.S."/>
            <person name="Dabir A.P."/>
            <person name="Arora P."/>
            <person name="Dhakephalkar P.K."/>
        </authorList>
    </citation>
    <scope>NUCLEOTIDE SEQUENCE [LARGE SCALE GENOMIC DNA]</scope>
    <source>
        <strain evidence="8 9">113A</strain>
    </source>
</reference>
<organism evidence="8 9">
    <name type="scientific">Clostridium sulfidigenes</name>
    <dbReference type="NCBI Taxonomy" id="318464"/>
    <lineage>
        <taxon>Bacteria</taxon>
        <taxon>Bacillati</taxon>
        <taxon>Bacillota</taxon>
        <taxon>Clostridia</taxon>
        <taxon>Eubacteriales</taxon>
        <taxon>Clostridiaceae</taxon>
        <taxon>Clostridium</taxon>
    </lineage>
</organism>
<dbReference type="RefSeq" id="WP_035135302.1">
    <property type="nucleotide sequence ID" value="NZ_JPMD01000047.1"/>
</dbReference>
<keyword evidence="9" id="KW-1185">Reference proteome</keyword>
<evidence type="ECO:0000313" key="9">
    <source>
        <dbReference type="Proteomes" id="UP000028542"/>
    </source>
</evidence>